<sequence length="115" mass="13300">MLNMITRSASTLLFRGGKRITVLETIGERKEEGQCNTPDKQSPSMINSEQQTRKTVSFPRVIEVDQHPGHPDLLLDVVTNDMLLELDQKSTRLRKEFKVPNENLVRNILQRPIYR</sequence>
<gene>
    <name evidence="2" type="ORF">SARC_08220</name>
</gene>
<evidence type="ECO:0000313" key="2">
    <source>
        <dbReference type="EMBL" id="KNC79384.1"/>
    </source>
</evidence>
<keyword evidence="3" id="KW-1185">Reference proteome</keyword>
<evidence type="ECO:0000313" key="3">
    <source>
        <dbReference type="Proteomes" id="UP000054560"/>
    </source>
</evidence>
<dbReference type="RefSeq" id="XP_014153286.1">
    <property type="nucleotide sequence ID" value="XM_014297811.1"/>
</dbReference>
<dbReference type="GeneID" id="25908724"/>
<reference evidence="2 3" key="1">
    <citation type="submission" date="2011-02" db="EMBL/GenBank/DDBJ databases">
        <title>The Genome Sequence of Sphaeroforma arctica JP610.</title>
        <authorList>
            <consortium name="The Broad Institute Genome Sequencing Platform"/>
            <person name="Russ C."/>
            <person name="Cuomo C."/>
            <person name="Young S.K."/>
            <person name="Zeng Q."/>
            <person name="Gargeya S."/>
            <person name="Alvarado L."/>
            <person name="Berlin A."/>
            <person name="Chapman S.B."/>
            <person name="Chen Z."/>
            <person name="Freedman E."/>
            <person name="Gellesch M."/>
            <person name="Goldberg J."/>
            <person name="Griggs A."/>
            <person name="Gujja S."/>
            <person name="Heilman E."/>
            <person name="Heiman D."/>
            <person name="Howarth C."/>
            <person name="Mehta T."/>
            <person name="Neiman D."/>
            <person name="Pearson M."/>
            <person name="Roberts A."/>
            <person name="Saif S."/>
            <person name="Shea T."/>
            <person name="Shenoy N."/>
            <person name="Sisk P."/>
            <person name="Stolte C."/>
            <person name="Sykes S."/>
            <person name="White J."/>
            <person name="Yandava C."/>
            <person name="Burger G."/>
            <person name="Gray M.W."/>
            <person name="Holland P.W.H."/>
            <person name="King N."/>
            <person name="Lang F.B.F."/>
            <person name="Roger A.J."/>
            <person name="Ruiz-Trillo I."/>
            <person name="Haas B."/>
            <person name="Nusbaum C."/>
            <person name="Birren B."/>
        </authorList>
    </citation>
    <scope>NUCLEOTIDE SEQUENCE [LARGE SCALE GENOMIC DNA]</scope>
    <source>
        <strain evidence="2 3">JP610</strain>
    </source>
</reference>
<organism evidence="2 3">
    <name type="scientific">Sphaeroforma arctica JP610</name>
    <dbReference type="NCBI Taxonomy" id="667725"/>
    <lineage>
        <taxon>Eukaryota</taxon>
        <taxon>Ichthyosporea</taxon>
        <taxon>Ichthyophonida</taxon>
        <taxon>Sphaeroforma</taxon>
    </lineage>
</organism>
<accession>A0A0L0FRR4</accession>
<name>A0A0L0FRR4_9EUKA</name>
<proteinExistence type="predicted"/>
<evidence type="ECO:0000256" key="1">
    <source>
        <dbReference type="SAM" id="MobiDB-lite"/>
    </source>
</evidence>
<dbReference type="Proteomes" id="UP000054560">
    <property type="component" value="Unassembled WGS sequence"/>
</dbReference>
<feature type="region of interest" description="Disordered" evidence="1">
    <location>
        <begin position="30"/>
        <end position="53"/>
    </location>
</feature>
<protein>
    <submittedName>
        <fullName evidence="2">Uncharacterized protein</fullName>
    </submittedName>
</protein>
<dbReference type="EMBL" id="KQ242316">
    <property type="protein sequence ID" value="KNC79384.1"/>
    <property type="molecule type" value="Genomic_DNA"/>
</dbReference>
<dbReference type="AlphaFoldDB" id="A0A0L0FRR4"/>
<feature type="compositionally biased region" description="Polar residues" evidence="1">
    <location>
        <begin position="34"/>
        <end position="53"/>
    </location>
</feature>